<dbReference type="PANTHER" id="PTHR21148">
    <property type="entry name" value="THIOREDOXIN DOMAIN-CONTAINING PROTEIN 9"/>
    <property type="match status" value="1"/>
</dbReference>
<keyword evidence="1" id="KW-1133">Transmembrane helix</keyword>
<keyword evidence="1" id="KW-0472">Membrane</keyword>
<dbReference type="SUPFAM" id="SSF52833">
    <property type="entry name" value="Thioredoxin-like"/>
    <property type="match status" value="1"/>
</dbReference>
<feature type="transmembrane region" description="Helical" evidence="1">
    <location>
        <begin position="369"/>
        <end position="390"/>
    </location>
</feature>
<dbReference type="AlphaFoldDB" id="A0A2N1J779"/>
<dbReference type="EMBL" id="KZ454995">
    <property type="protein sequence ID" value="PKI82418.1"/>
    <property type="molecule type" value="Genomic_DNA"/>
</dbReference>
<feature type="transmembrane region" description="Helical" evidence="1">
    <location>
        <begin position="262"/>
        <end position="287"/>
    </location>
</feature>
<gene>
    <name evidence="2" type="ORF">MVES_003634</name>
</gene>
<keyword evidence="1" id="KW-0812">Transmembrane</keyword>
<feature type="transmembrane region" description="Helical" evidence="1">
    <location>
        <begin position="420"/>
        <end position="440"/>
    </location>
</feature>
<dbReference type="CDD" id="cd02989">
    <property type="entry name" value="Phd_like_TxnDC9"/>
    <property type="match status" value="1"/>
</dbReference>
<reference evidence="2 3" key="1">
    <citation type="submission" date="2017-10" db="EMBL/GenBank/DDBJ databases">
        <title>A novel species of cold-tolerant Malassezia isolated from bats.</title>
        <authorList>
            <person name="Lorch J.M."/>
            <person name="Palmer J.M."/>
            <person name="Vanderwolf K.J."/>
            <person name="Schmidt K.Z."/>
            <person name="Verant M.L."/>
            <person name="Weller T.J."/>
            <person name="Blehert D.S."/>
        </authorList>
    </citation>
    <scope>NUCLEOTIDE SEQUENCE [LARGE SCALE GENOMIC DNA]</scope>
    <source>
        <strain evidence="2 3">NWHC:44797-103</strain>
    </source>
</reference>
<feature type="transmembrane region" description="Helical" evidence="1">
    <location>
        <begin position="224"/>
        <end position="242"/>
    </location>
</feature>
<sequence>MEHEGPVPDLGAYTATHAAQDGDDALFAELDREVELLNEADADDAAEISGGNGRDADGNLAEAFQVYRAQRMAEIEAHVVARRGAAQSGDGGKYREVRDEKELLDASIRQPKVVIHFAHKDFRRCAILDRHFEHPRTLFAKADVRNTPFLVEKLGIKVLPCILAFRDGVCQEKLIGFEEFGNADSFTALAFPPAYTLVGVYRLTHDPNIWRPHWRAVSKSASQALLLAVLWLVLTMPFQLYIASPFIGRVGSAVGARHAYDMAARVAQAVHIPMFTYATLTKVLVVLNQINSLMELRMGKQLRVFRQTAYADTVASRGKAAEWWVPYTEEWEQPPDTAPSAQPRTLPGRITGAVRGRCIRFAVRKVSMIFFSSIPLFGMVCYASAAAVSYTSSLLQPMYKAKRMSTHQIALWDEEHRTEYFFFGLSALLLEHIPVLGLVFSVSNRIGAAMWAHDLEKRQHRFRRGELDRVAQSQHFPADGAPGAYRHATRADVPARKSVAAEPAV</sequence>
<dbReference type="InterPro" id="IPR036249">
    <property type="entry name" value="Thioredoxin-like_sf"/>
</dbReference>
<dbReference type="STRING" id="2020962.A0A2N1J779"/>
<dbReference type="Gene3D" id="3.40.30.10">
    <property type="entry name" value="Glutaredoxin"/>
    <property type="match status" value="1"/>
</dbReference>
<dbReference type="OrthoDB" id="10012223at2759"/>
<dbReference type="Proteomes" id="UP000232875">
    <property type="component" value="Unassembled WGS sequence"/>
</dbReference>
<accession>A0A2N1J779</accession>
<keyword evidence="3" id="KW-1185">Reference proteome</keyword>
<evidence type="ECO:0000256" key="1">
    <source>
        <dbReference type="SAM" id="Phobius"/>
    </source>
</evidence>
<proteinExistence type="predicted"/>
<organism evidence="2 3">
    <name type="scientific">Malassezia vespertilionis</name>
    <dbReference type="NCBI Taxonomy" id="2020962"/>
    <lineage>
        <taxon>Eukaryota</taxon>
        <taxon>Fungi</taxon>
        <taxon>Dikarya</taxon>
        <taxon>Basidiomycota</taxon>
        <taxon>Ustilaginomycotina</taxon>
        <taxon>Malasseziomycetes</taxon>
        <taxon>Malasseziales</taxon>
        <taxon>Malasseziaceae</taxon>
        <taxon>Malassezia</taxon>
    </lineage>
</organism>
<evidence type="ECO:0008006" key="4">
    <source>
        <dbReference type="Google" id="ProtNLM"/>
    </source>
</evidence>
<evidence type="ECO:0000313" key="2">
    <source>
        <dbReference type="EMBL" id="PKI82418.1"/>
    </source>
</evidence>
<protein>
    <recommendedName>
        <fullName evidence="4">Thioredoxin domain-containing protein</fullName>
    </recommendedName>
</protein>
<name>A0A2N1J779_9BASI</name>
<evidence type="ECO:0000313" key="3">
    <source>
        <dbReference type="Proteomes" id="UP000232875"/>
    </source>
</evidence>